<proteinExistence type="predicted"/>
<reference evidence="1 2" key="1">
    <citation type="submission" date="2019-06" db="EMBL/GenBank/DDBJ databases">
        <title>Sequencing the genomes of 1000 actinobacteria strains.</title>
        <authorList>
            <person name="Klenk H.-P."/>
        </authorList>
    </citation>
    <scope>NUCLEOTIDE SEQUENCE [LARGE SCALE GENOMIC DNA]</scope>
    <source>
        <strain evidence="1 2">DSM 45015</strain>
    </source>
</reference>
<dbReference type="RefSeq" id="WP_211351949.1">
    <property type="nucleotide sequence ID" value="NZ_VFQC01000002.1"/>
</dbReference>
<organism evidence="1 2">
    <name type="scientific">Haloactinospora alba</name>
    <dbReference type="NCBI Taxonomy" id="405555"/>
    <lineage>
        <taxon>Bacteria</taxon>
        <taxon>Bacillati</taxon>
        <taxon>Actinomycetota</taxon>
        <taxon>Actinomycetes</taxon>
        <taxon>Streptosporangiales</taxon>
        <taxon>Nocardiopsidaceae</taxon>
        <taxon>Haloactinospora</taxon>
    </lineage>
</organism>
<name>A0A543N9A9_9ACTN</name>
<dbReference type="AlphaFoldDB" id="A0A543N9A9"/>
<dbReference type="Pfam" id="PF06224">
    <property type="entry name" value="AlkZ-like"/>
    <property type="match status" value="1"/>
</dbReference>
<dbReference type="Proteomes" id="UP000317422">
    <property type="component" value="Unassembled WGS sequence"/>
</dbReference>
<accession>A0A543N9A9</accession>
<evidence type="ECO:0000313" key="1">
    <source>
        <dbReference type="EMBL" id="TQN28390.1"/>
    </source>
</evidence>
<keyword evidence="1" id="KW-0238">DNA-binding</keyword>
<dbReference type="InterPro" id="IPR009351">
    <property type="entry name" value="AlkZ-like"/>
</dbReference>
<gene>
    <name evidence="1" type="ORF">FHX37_3727</name>
</gene>
<keyword evidence="2" id="KW-1185">Reference proteome</keyword>
<comment type="caution">
    <text evidence="1">The sequence shown here is derived from an EMBL/GenBank/DDBJ whole genome shotgun (WGS) entry which is preliminary data.</text>
</comment>
<protein>
    <submittedName>
        <fullName evidence="1">Winged helix DNA-binding protein</fullName>
    </submittedName>
</protein>
<dbReference type="GO" id="GO:0003677">
    <property type="term" value="F:DNA binding"/>
    <property type="evidence" value="ECO:0007669"/>
    <property type="project" value="UniProtKB-KW"/>
</dbReference>
<evidence type="ECO:0000313" key="2">
    <source>
        <dbReference type="Proteomes" id="UP000317422"/>
    </source>
</evidence>
<dbReference type="EMBL" id="VFQC01000002">
    <property type="protein sequence ID" value="TQN28390.1"/>
    <property type="molecule type" value="Genomic_DNA"/>
</dbReference>
<dbReference type="PANTHER" id="PTHR38479">
    <property type="entry name" value="LMO0824 PROTEIN"/>
    <property type="match status" value="1"/>
</dbReference>
<dbReference type="PANTHER" id="PTHR38479:SF2">
    <property type="entry name" value="WINGED HELIX DNA-BINDING DOMAIN-CONTAINING PROTEIN"/>
    <property type="match status" value="1"/>
</dbReference>
<sequence>MRVTWDRVLAWRLRRQFLESPTTAHAEEVVGRLCGVQAQVAAPAATAVGIRQKDPEPDGIEHALSERSLLKTWSMRGTLHLLPARDAANYLSVIASARTWEKPAWQRAFGATPRQVADLVEAVAELLDGRVLTRDELVSHLVRDPRFSSLEEQLRSGWGTLLKPLAWQGALCHGPKDGNATTFTRPASFVPDWPGIPDPDEAAPAVIAAYLGAHGPATPEMLDAWLTRNSLRKAPLRRWFADMGDRLTEVDVAGRSAYLLTEHAEELADTRPQGTVRLLGAFDQYVLGAGTKETEVLPGHHRSKVSRTAGWISPVVVLDGRIVGTWELDGGRVTVSLFPDAQQPPWEEVEAEVSRIARAGGHGELELRSA</sequence>